<feature type="domain" description="YqgF/RNase H-like" evidence="6">
    <location>
        <begin position="1"/>
        <end position="104"/>
    </location>
</feature>
<dbReference type="InterPro" id="IPR005227">
    <property type="entry name" value="YqgF"/>
</dbReference>
<dbReference type="HAMAP" id="MF_00651">
    <property type="entry name" value="Nuclease_YqgF"/>
    <property type="match status" value="1"/>
</dbReference>
<proteinExistence type="inferred from homology"/>
<dbReference type="NCBIfam" id="TIGR00250">
    <property type="entry name" value="RNAse_H_YqgF"/>
    <property type="match status" value="1"/>
</dbReference>
<dbReference type="SUPFAM" id="SSF53098">
    <property type="entry name" value="Ribonuclease H-like"/>
    <property type="match status" value="1"/>
</dbReference>
<dbReference type="PANTHER" id="PTHR33317">
    <property type="entry name" value="POLYNUCLEOTIDYL TRANSFERASE, RIBONUCLEASE H-LIKE SUPERFAMILY PROTEIN"/>
    <property type="match status" value="1"/>
</dbReference>
<dbReference type="InterPro" id="IPR012337">
    <property type="entry name" value="RNaseH-like_sf"/>
</dbReference>
<gene>
    <name evidence="7" type="primary">ruvX</name>
    <name evidence="7" type="ORF">HLA87_00635</name>
</gene>
<evidence type="ECO:0000256" key="1">
    <source>
        <dbReference type="ARBA" id="ARBA00022490"/>
    </source>
</evidence>
<evidence type="ECO:0000256" key="2">
    <source>
        <dbReference type="ARBA" id="ARBA00022517"/>
    </source>
</evidence>
<dbReference type="GO" id="GO:0005829">
    <property type="term" value="C:cytosol"/>
    <property type="evidence" value="ECO:0007669"/>
    <property type="project" value="TreeGrafter"/>
</dbReference>
<evidence type="ECO:0000313" key="7">
    <source>
        <dbReference type="EMBL" id="QJR43317.1"/>
    </source>
</evidence>
<protein>
    <recommendedName>
        <fullName evidence="5">Putative pre-16S rRNA nuclease</fullName>
        <ecNumber evidence="5">3.1.-.-</ecNumber>
    </recommendedName>
</protein>
<evidence type="ECO:0000256" key="4">
    <source>
        <dbReference type="ARBA" id="ARBA00022801"/>
    </source>
</evidence>
<dbReference type="SMART" id="SM00732">
    <property type="entry name" value="YqgFc"/>
    <property type="match status" value="1"/>
</dbReference>
<dbReference type="EC" id="3.1.-.-" evidence="5"/>
<dbReference type="InterPro" id="IPR006641">
    <property type="entry name" value="YqgF/RNaseH-like_dom"/>
</dbReference>
<dbReference type="GO" id="GO:0000967">
    <property type="term" value="P:rRNA 5'-end processing"/>
    <property type="evidence" value="ECO:0007669"/>
    <property type="project" value="UniProtKB-UniRule"/>
</dbReference>
<comment type="function">
    <text evidence="5">Could be a nuclease involved in processing of the 5'-end of pre-16S rRNA.</text>
</comment>
<dbReference type="GO" id="GO:0016788">
    <property type="term" value="F:hydrolase activity, acting on ester bonds"/>
    <property type="evidence" value="ECO:0007669"/>
    <property type="project" value="UniProtKB-UniRule"/>
</dbReference>
<dbReference type="CDD" id="cd16964">
    <property type="entry name" value="YqgF"/>
    <property type="match status" value="1"/>
</dbReference>
<keyword evidence="3 5" id="KW-0540">Nuclease</keyword>
<dbReference type="Gene3D" id="3.30.420.140">
    <property type="entry name" value="YqgF/RNase H-like domain"/>
    <property type="match status" value="1"/>
</dbReference>
<dbReference type="GO" id="GO:0004518">
    <property type="term" value="F:nuclease activity"/>
    <property type="evidence" value="ECO:0007669"/>
    <property type="project" value="UniProtKB-KW"/>
</dbReference>
<keyword evidence="2 5" id="KW-0690">Ribosome biogenesis</keyword>
<dbReference type="RefSeq" id="WP_171110932.1">
    <property type="nucleotide sequence ID" value="NZ_CP053096.1"/>
</dbReference>
<comment type="similarity">
    <text evidence="5">Belongs to the YqgF HJR family.</text>
</comment>
<sequence length="142" mass="16034">MRKIALDLGTKTCGFAITDSSAIIATSLETIRFDENNFNIVIEKIKEFLLKYEDTDSIIVGYPLRSNGAKSERTIMVEEFALSIKSIFNQNIFLVNEYGTTIKAEKTLKSAKISIKKRKEIKDSLSAVIILQEFLDYGGKRL</sequence>
<keyword evidence="8" id="KW-1185">Reference proteome</keyword>
<organism evidence="7 8">
    <name type="scientific">Mycoplasma miroungigenitalium</name>
    <dbReference type="NCBI Taxonomy" id="754515"/>
    <lineage>
        <taxon>Bacteria</taxon>
        <taxon>Bacillati</taxon>
        <taxon>Mycoplasmatota</taxon>
        <taxon>Mollicutes</taxon>
        <taxon>Mycoplasmataceae</taxon>
        <taxon>Mycoplasma</taxon>
    </lineage>
</organism>
<evidence type="ECO:0000313" key="8">
    <source>
        <dbReference type="Proteomes" id="UP000500686"/>
    </source>
</evidence>
<dbReference type="InterPro" id="IPR037027">
    <property type="entry name" value="YqgF/RNaseH-like_dom_sf"/>
</dbReference>
<evidence type="ECO:0000256" key="3">
    <source>
        <dbReference type="ARBA" id="ARBA00022722"/>
    </source>
</evidence>
<dbReference type="EMBL" id="CP053096">
    <property type="protein sequence ID" value="QJR43317.1"/>
    <property type="molecule type" value="Genomic_DNA"/>
</dbReference>
<keyword evidence="1 5" id="KW-0963">Cytoplasm</keyword>
<comment type="subcellular location">
    <subcellularLocation>
        <location evidence="5">Cytoplasm</location>
    </subcellularLocation>
</comment>
<reference evidence="7 8" key="1">
    <citation type="submission" date="2020-05" db="EMBL/GenBank/DDBJ databases">
        <title>Novel Mycoplasma species detected in Mirounga angustirostris (northern elephant seal) from the USA.</title>
        <authorList>
            <person name="Volokhov D.V."/>
        </authorList>
    </citation>
    <scope>NUCLEOTIDE SEQUENCE [LARGE SCALE GENOMIC DNA]</scope>
    <source>
        <strain evidence="7 8">Mirounga ES2806-GEN</strain>
    </source>
</reference>
<name>A0A6M4JB49_9MOLU</name>
<keyword evidence="4 5" id="KW-0378">Hydrolase</keyword>
<dbReference type="Pfam" id="PF03652">
    <property type="entry name" value="RuvX"/>
    <property type="match status" value="1"/>
</dbReference>
<dbReference type="PANTHER" id="PTHR33317:SF4">
    <property type="entry name" value="POLYNUCLEOTIDYL TRANSFERASE, RIBONUCLEASE H-LIKE SUPERFAMILY PROTEIN"/>
    <property type="match status" value="1"/>
</dbReference>
<dbReference type="AlphaFoldDB" id="A0A6M4JB49"/>
<dbReference type="KEGG" id="mmir:HLA87_00635"/>
<accession>A0A6M4JB49</accession>
<dbReference type="Proteomes" id="UP000500686">
    <property type="component" value="Chromosome"/>
</dbReference>
<evidence type="ECO:0000259" key="6">
    <source>
        <dbReference type="SMART" id="SM00732"/>
    </source>
</evidence>
<evidence type="ECO:0000256" key="5">
    <source>
        <dbReference type="HAMAP-Rule" id="MF_00651"/>
    </source>
</evidence>